<dbReference type="InterPro" id="IPR008964">
    <property type="entry name" value="Invasin/intimin_cell_adhesion"/>
</dbReference>
<evidence type="ECO:0000313" key="1">
    <source>
        <dbReference type="EMBL" id="MPL98936.1"/>
    </source>
</evidence>
<dbReference type="InterPro" id="IPR008969">
    <property type="entry name" value="CarboxyPept-like_regulatory"/>
</dbReference>
<dbReference type="InterPro" id="IPR011050">
    <property type="entry name" value="Pectin_lyase_fold/virulence"/>
</dbReference>
<reference evidence="1" key="1">
    <citation type="submission" date="2019-08" db="EMBL/GenBank/DDBJ databases">
        <authorList>
            <person name="Kucharzyk K."/>
            <person name="Murdoch R.W."/>
            <person name="Higgins S."/>
            <person name="Loffler F."/>
        </authorList>
    </citation>
    <scope>NUCLEOTIDE SEQUENCE</scope>
</reference>
<dbReference type="SUPFAM" id="SSF49373">
    <property type="entry name" value="Invasin/intimin cell-adhesion fragments"/>
    <property type="match status" value="1"/>
</dbReference>
<dbReference type="Gene3D" id="2.160.20.10">
    <property type="entry name" value="Single-stranded right-handed beta-helix, Pectin lyase-like"/>
    <property type="match status" value="1"/>
</dbReference>
<dbReference type="SUPFAM" id="SSF49464">
    <property type="entry name" value="Carboxypeptidase regulatory domain-like"/>
    <property type="match status" value="1"/>
</dbReference>
<name>A0A644W601_9ZZZZ</name>
<dbReference type="InterPro" id="IPR012334">
    <property type="entry name" value="Pectin_lyas_fold"/>
</dbReference>
<sequence>MLNYSKKLDRRILIPILIILAIFLLATTMQTSSAATINVNNGTEDGGILEGLNNANDDDTIFLEEGKYTGINNTGLTINKNVTIQGNGPREKVIIDAQNLSKIFVISANTKVILVNMTFINGYGSNGGAISNYGNLFIYNCTFYNNTASNFGGAISNGDIPAITTIYDSIFDSNYAEVRGGSIYGYVDVYNSVFNNNSAGSIGGAIDLINGINRTISNCIFYNNTAPTGGVIRCYGNNLTITNSSFINNSGSNDIIYTSIGVNNTINECNFINNNAKRVIYSYAGGDINIRNSKFYNNTITIGVINIEGNATISENIFSGSDNYIANNGVIYYSSINNIMDSVQTELSIINVGVSFNRVIITVKAVDENGNLIIGKTINFYVNGVLVGNAVTDSDGIAEFSYNVSNYGVQNIVMSLDEFNETFDVENITDFAIRVYSAATNTTSINVAKTNTNVTIIVSNATTGKQTIVSGVLVDENGNPIAGASLNVVIGGKSYSVVTGADGKWELPYTPSKAGNYNAKVYYNGDTNYLASTSSVAYTVAQEEFGIPQVPNIRLVKRNNSKAVRHGNVVYMKWLTFKNFGASGSQTINAKIIIKNLKYKLWKVYNKKLNYKFAKNNIKFKLNLKSNGIFKLKLKVYRPIKQK</sequence>
<dbReference type="InterPro" id="IPR013783">
    <property type="entry name" value="Ig-like_fold"/>
</dbReference>
<evidence type="ECO:0008006" key="2">
    <source>
        <dbReference type="Google" id="ProtNLM"/>
    </source>
</evidence>
<dbReference type="Gene3D" id="2.60.40.1120">
    <property type="entry name" value="Carboxypeptidase-like, regulatory domain"/>
    <property type="match status" value="1"/>
</dbReference>
<comment type="caution">
    <text evidence="1">The sequence shown here is derived from an EMBL/GenBank/DDBJ whole genome shotgun (WGS) entry which is preliminary data.</text>
</comment>
<dbReference type="SUPFAM" id="SSF51126">
    <property type="entry name" value="Pectin lyase-like"/>
    <property type="match status" value="1"/>
</dbReference>
<accession>A0A644W601</accession>
<dbReference type="AlphaFoldDB" id="A0A644W601"/>
<proteinExistence type="predicted"/>
<gene>
    <name evidence="1" type="ORF">SDC9_45148</name>
</gene>
<protein>
    <recommendedName>
        <fullName evidence="2">Big-1 domain-containing protein</fullName>
    </recommendedName>
</protein>
<dbReference type="Gene3D" id="2.60.40.10">
    <property type="entry name" value="Immunoglobulins"/>
    <property type="match status" value="1"/>
</dbReference>
<dbReference type="EMBL" id="VSSQ01000637">
    <property type="protein sequence ID" value="MPL98936.1"/>
    <property type="molecule type" value="Genomic_DNA"/>
</dbReference>
<organism evidence="1">
    <name type="scientific">bioreactor metagenome</name>
    <dbReference type="NCBI Taxonomy" id="1076179"/>
    <lineage>
        <taxon>unclassified sequences</taxon>
        <taxon>metagenomes</taxon>
        <taxon>ecological metagenomes</taxon>
    </lineage>
</organism>